<dbReference type="PANTHER" id="PTHR13371">
    <property type="entry name" value="GLYCINE-, GLUTAMATE-, THIENYLCYCLOHEXYLPIPERIDINE-BINDING PROTEIN"/>
    <property type="match status" value="1"/>
</dbReference>
<sequence>MTEEAVTIFGVNCLRHTDPEIRTIGRKLILDVYSNGKREVVRKILIEENRKSKSPSLRSLLDEIADLDAKQARQQTSSSLSGSQKKRPGTKSVRISNDLPKRNGSMQSSCRFCGIALDPIDAAAVERHYHTNCPMFTKCGGCGQVAAVSSLETHKRTECRAQNNYRACSRCGELIDRRLFHRHIARKDCKPPEPYSAKCPLCGSNVTPDNDDGWRKHLTAQCGENPRRRAYQETRRSSLSPASLSAEL</sequence>
<evidence type="ECO:0000259" key="2">
    <source>
        <dbReference type="Pfam" id="PF21039"/>
    </source>
</evidence>
<protein>
    <recommendedName>
        <fullName evidence="2">Centrosomal protein CEP104 Zn finger domain-containing protein</fullName>
    </recommendedName>
</protein>
<feature type="compositionally biased region" description="Polar residues" evidence="1">
    <location>
        <begin position="72"/>
        <end position="83"/>
    </location>
</feature>
<organism evidence="3 4">
    <name type="scientific">Ancylostoma ceylanicum</name>
    <dbReference type="NCBI Taxonomy" id="53326"/>
    <lineage>
        <taxon>Eukaryota</taxon>
        <taxon>Metazoa</taxon>
        <taxon>Ecdysozoa</taxon>
        <taxon>Nematoda</taxon>
        <taxon>Chromadorea</taxon>
        <taxon>Rhabditida</taxon>
        <taxon>Rhabditina</taxon>
        <taxon>Rhabditomorpha</taxon>
        <taxon>Strongyloidea</taxon>
        <taxon>Ancylostomatidae</taxon>
        <taxon>Ancylostomatinae</taxon>
        <taxon>Ancylostoma</taxon>
    </lineage>
</organism>
<feature type="region of interest" description="Disordered" evidence="1">
    <location>
        <begin position="72"/>
        <end position="106"/>
    </location>
</feature>
<dbReference type="Pfam" id="PF21039">
    <property type="entry name" value="CEP104_ZnF"/>
    <property type="match status" value="1"/>
</dbReference>
<accession>A0A016WQC0</accession>
<name>A0A016WQC0_9BILA</name>
<feature type="domain" description="Centrosomal protein CEP104 Zn finger" evidence="2">
    <location>
        <begin position="109"/>
        <end position="219"/>
    </location>
</feature>
<feature type="region of interest" description="Disordered" evidence="1">
    <location>
        <begin position="225"/>
        <end position="248"/>
    </location>
</feature>
<reference evidence="4" key="1">
    <citation type="journal article" date="2015" name="Nat. Genet.">
        <title>The genome and transcriptome of the zoonotic hookworm Ancylostoma ceylanicum identify infection-specific gene families.</title>
        <authorList>
            <person name="Schwarz E.M."/>
            <person name="Hu Y."/>
            <person name="Antoshechkin I."/>
            <person name="Miller M.M."/>
            <person name="Sternberg P.W."/>
            <person name="Aroian R.V."/>
        </authorList>
    </citation>
    <scope>NUCLEOTIDE SEQUENCE</scope>
    <source>
        <strain evidence="4">HY135</strain>
    </source>
</reference>
<dbReference type="OrthoDB" id="66599at2759"/>
<proteinExistence type="predicted"/>
<evidence type="ECO:0000256" key="1">
    <source>
        <dbReference type="SAM" id="MobiDB-lite"/>
    </source>
</evidence>
<dbReference type="AlphaFoldDB" id="A0A016WQC0"/>
<feature type="compositionally biased region" description="Basic and acidic residues" evidence="1">
    <location>
        <begin position="225"/>
        <end position="236"/>
    </location>
</feature>
<dbReference type="GO" id="GO:0005929">
    <property type="term" value="C:cilium"/>
    <property type="evidence" value="ECO:0007669"/>
    <property type="project" value="TreeGrafter"/>
</dbReference>
<dbReference type="STRING" id="53326.A0A016WQC0"/>
<dbReference type="PANTHER" id="PTHR13371:SF0">
    <property type="entry name" value="CENTROSOMAL PROTEIN OF 104 KDA"/>
    <property type="match status" value="1"/>
</dbReference>
<comment type="caution">
    <text evidence="3">The sequence shown here is derived from an EMBL/GenBank/DDBJ whole genome shotgun (WGS) entry which is preliminary data.</text>
</comment>
<feature type="compositionally biased region" description="Low complexity" evidence="1">
    <location>
        <begin position="237"/>
        <end position="248"/>
    </location>
</feature>
<gene>
    <name evidence="3" type="primary">Acey_s0576.g205</name>
    <name evidence="3" type="ORF">Y032_0576g205</name>
</gene>
<evidence type="ECO:0000313" key="4">
    <source>
        <dbReference type="Proteomes" id="UP000024635"/>
    </source>
</evidence>
<evidence type="ECO:0000313" key="3">
    <source>
        <dbReference type="EMBL" id="EYC41218.1"/>
    </source>
</evidence>
<keyword evidence="4" id="KW-1185">Reference proteome</keyword>
<dbReference type="Proteomes" id="UP000024635">
    <property type="component" value="Unassembled WGS sequence"/>
</dbReference>
<dbReference type="InterPro" id="IPR048738">
    <property type="entry name" value="CEP104_Znf"/>
</dbReference>
<dbReference type="InterPro" id="IPR052607">
    <property type="entry name" value="CEP104-like"/>
</dbReference>
<dbReference type="EMBL" id="JARK01000176">
    <property type="protein sequence ID" value="EYC41218.1"/>
    <property type="molecule type" value="Genomic_DNA"/>
</dbReference>